<protein>
    <submittedName>
        <fullName evidence="2">Uncharacterized protein</fullName>
    </submittedName>
</protein>
<feature type="transmembrane region" description="Helical" evidence="1">
    <location>
        <begin position="15"/>
        <end position="37"/>
    </location>
</feature>
<gene>
    <name evidence="2" type="ORF">Q31a_34360</name>
</gene>
<proteinExistence type="predicted"/>
<reference evidence="2 3" key="1">
    <citation type="submission" date="2019-02" db="EMBL/GenBank/DDBJ databases">
        <title>Deep-cultivation of Planctomycetes and their phenomic and genomic characterization uncovers novel biology.</title>
        <authorList>
            <person name="Wiegand S."/>
            <person name="Jogler M."/>
            <person name="Boedeker C."/>
            <person name="Pinto D."/>
            <person name="Vollmers J."/>
            <person name="Rivas-Marin E."/>
            <person name="Kohn T."/>
            <person name="Peeters S.H."/>
            <person name="Heuer A."/>
            <person name="Rast P."/>
            <person name="Oberbeckmann S."/>
            <person name="Bunk B."/>
            <person name="Jeske O."/>
            <person name="Meyerdierks A."/>
            <person name="Storesund J.E."/>
            <person name="Kallscheuer N."/>
            <person name="Luecker S."/>
            <person name="Lage O.M."/>
            <person name="Pohl T."/>
            <person name="Merkel B.J."/>
            <person name="Hornburger P."/>
            <person name="Mueller R.-W."/>
            <person name="Bruemmer F."/>
            <person name="Labrenz M."/>
            <person name="Spormann A.M."/>
            <person name="Op den Camp H."/>
            <person name="Overmann J."/>
            <person name="Amann R."/>
            <person name="Jetten M.S.M."/>
            <person name="Mascher T."/>
            <person name="Medema M.H."/>
            <person name="Devos D.P."/>
            <person name="Kaster A.-K."/>
            <person name="Ovreas L."/>
            <person name="Rohde M."/>
            <person name="Galperin M.Y."/>
            <person name="Jogler C."/>
        </authorList>
    </citation>
    <scope>NUCLEOTIDE SEQUENCE [LARGE SCALE GENOMIC DNA]</scope>
    <source>
        <strain evidence="2 3">Q31a</strain>
    </source>
</reference>
<organism evidence="2 3">
    <name type="scientific">Aureliella helgolandensis</name>
    <dbReference type="NCBI Taxonomy" id="2527968"/>
    <lineage>
        <taxon>Bacteria</taxon>
        <taxon>Pseudomonadati</taxon>
        <taxon>Planctomycetota</taxon>
        <taxon>Planctomycetia</taxon>
        <taxon>Pirellulales</taxon>
        <taxon>Pirellulaceae</taxon>
        <taxon>Aureliella</taxon>
    </lineage>
</organism>
<evidence type="ECO:0000313" key="3">
    <source>
        <dbReference type="Proteomes" id="UP000318017"/>
    </source>
</evidence>
<evidence type="ECO:0000313" key="2">
    <source>
        <dbReference type="EMBL" id="QDV25113.1"/>
    </source>
</evidence>
<dbReference type="KEGG" id="ahel:Q31a_34360"/>
<keyword evidence="1" id="KW-0812">Transmembrane</keyword>
<keyword evidence="3" id="KW-1185">Reference proteome</keyword>
<dbReference type="OrthoDB" id="284920at2"/>
<keyword evidence="1" id="KW-0472">Membrane</keyword>
<accession>A0A518G966</accession>
<evidence type="ECO:0000256" key="1">
    <source>
        <dbReference type="SAM" id="Phobius"/>
    </source>
</evidence>
<name>A0A518G966_9BACT</name>
<sequence length="77" mass="8858">MPLPSWIVKLKTSGIGQLGLAIVALGIVWLGILPWVAQQPRVKARLEWLDEKRIDPSAMYYTELEIMESIIKRLEKR</sequence>
<keyword evidence="1" id="KW-1133">Transmembrane helix</keyword>
<dbReference type="RefSeq" id="WP_145079774.1">
    <property type="nucleotide sequence ID" value="NZ_CP036298.1"/>
</dbReference>
<dbReference type="Proteomes" id="UP000318017">
    <property type="component" value="Chromosome"/>
</dbReference>
<dbReference type="EMBL" id="CP036298">
    <property type="protein sequence ID" value="QDV25113.1"/>
    <property type="molecule type" value="Genomic_DNA"/>
</dbReference>
<dbReference type="AlphaFoldDB" id="A0A518G966"/>